<gene>
    <name evidence="1" type="ORF">PR048_031462</name>
</gene>
<accession>A0ABQ9G9D7</accession>
<reference evidence="1 2" key="1">
    <citation type="submission" date="2023-02" db="EMBL/GenBank/DDBJ databases">
        <title>LHISI_Scaffold_Assembly.</title>
        <authorList>
            <person name="Stuart O.P."/>
            <person name="Cleave R."/>
            <person name="Magrath M.J.L."/>
            <person name="Mikheyev A.S."/>
        </authorList>
    </citation>
    <scope>NUCLEOTIDE SEQUENCE [LARGE SCALE GENOMIC DNA]</scope>
    <source>
        <strain evidence="1">Daus_M_001</strain>
        <tissue evidence="1">Leg muscle</tissue>
    </source>
</reference>
<comment type="caution">
    <text evidence="1">The sequence shown here is derived from an EMBL/GenBank/DDBJ whole genome shotgun (WGS) entry which is preliminary data.</text>
</comment>
<name>A0ABQ9G9D7_9NEOP</name>
<evidence type="ECO:0000313" key="2">
    <source>
        <dbReference type="Proteomes" id="UP001159363"/>
    </source>
</evidence>
<sequence>MRAQSDEVDQNLGVVTGRGGAAARALAYRRGELGSIPGGAALGLSHAGIVLLHFEASPYSTRFALIGSRLPGGSVAGGRCLSSSGHWNEETTEDGCVRASTSAIIISLQNHEKGGVGSALAKRLARSPPTKAVQSPAGSPNFRKWESCRTMPLVDGFSRGFPVSPSPSFRRRSIFTSITLIGSQDLAAMAHFIRVAVSPLLLDLKRGEDPFTLHCCWRLAKRTLAAHNNCEENFQLHLGRARSAVVDQPCPEADQVHLSPTLPYKVGNIATHLRGHGARTVSLLASHQGDPGSIPGLVTPDFCMWESCRTMSLVGGFSRGYPVSPALSFATSITLIGSQDLDVKSRPSCFTHAFDSFLSSCRNVVCITAYRLSLAEIAENSFLESYVHEFSNSSCVNGKFSYQVENTGKNRNGFNLELTSIFHTEGENCANPDPFSCWLGCQQMGRLQDIGLRTVFANTQAGNFTRPQCDENIARRFKALLLAAMACLIRAGVSPLSLPRFEVSNAGKSSQVAASLGIEVTRADEGETRSPRKPADQLHHAARFPTMRRSGNRTRFALVWAPIGVRKLDGFSFHKTFENLTGSRIYLMFDGIGQSESCTAKMDVKKRTITNNFWKRSIQKRVGSPRAVLLFSRAVPIRVRHSSTSRVPPVAALLKRPEIIGSPTPLKSELMASERNWGRGDARAVKYLKSGSAELLDEALFKEQ</sequence>
<dbReference type="Proteomes" id="UP001159363">
    <property type="component" value="Chromosome 14"/>
</dbReference>
<keyword evidence="2" id="KW-1185">Reference proteome</keyword>
<evidence type="ECO:0000313" key="1">
    <source>
        <dbReference type="EMBL" id="KAJ8867659.1"/>
    </source>
</evidence>
<dbReference type="EMBL" id="JARBHB010000015">
    <property type="protein sequence ID" value="KAJ8867659.1"/>
    <property type="molecule type" value="Genomic_DNA"/>
</dbReference>
<proteinExistence type="predicted"/>
<organism evidence="1 2">
    <name type="scientific">Dryococelus australis</name>
    <dbReference type="NCBI Taxonomy" id="614101"/>
    <lineage>
        <taxon>Eukaryota</taxon>
        <taxon>Metazoa</taxon>
        <taxon>Ecdysozoa</taxon>
        <taxon>Arthropoda</taxon>
        <taxon>Hexapoda</taxon>
        <taxon>Insecta</taxon>
        <taxon>Pterygota</taxon>
        <taxon>Neoptera</taxon>
        <taxon>Polyneoptera</taxon>
        <taxon>Phasmatodea</taxon>
        <taxon>Verophasmatodea</taxon>
        <taxon>Anareolatae</taxon>
        <taxon>Phasmatidae</taxon>
        <taxon>Eurycanthinae</taxon>
        <taxon>Dryococelus</taxon>
    </lineage>
</organism>
<protein>
    <submittedName>
        <fullName evidence="1">Uncharacterized protein</fullName>
    </submittedName>
</protein>